<keyword evidence="5" id="KW-0032">Aminotransferase</keyword>
<protein>
    <submittedName>
        <fullName evidence="5">UDP-4-amino-4, 6-dideoxy-N-acetyl-beta-L-altrosamine transaminase</fullName>
        <ecNumber evidence="5">2.6.1.92</ecNumber>
    </submittedName>
</protein>
<dbReference type="Gene3D" id="3.90.1150.10">
    <property type="entry name" value="Aspartate Aminotransferase, domain 1"/>
    <property type="match status" value="1"/>
</dbReference>
<dbReference type="GO" id="GO:0030170">
    <property type="term" value="F:pyridoxal phosphate binding"/>
    <property type="evidence" value="ECO:0007669"/>
    <property type="project" value="TreeGrafter"/>
</dbReference>
<dbReference type="Proteomes" id="UP000268192">
    <property type="component" value="Chromosome"/>
</dbReference>
<feature type="active site" description="Proton acceptor" evidence="2">
    <location>
        <position position="190"/>
    </location>
</feature>
<evidence type="ECO:0000256" key="2">
    <source>
        <dbReference type="PIRSR" id="PIRSR000390-1"/>
    </source>
</evidence>
<dbReference type="PANTHER" id="PTHR30244">
    <property type="entry name" value="TRANSAMINASE"/>
    <property type="match status" value="1"/>
</dbReference>
<dbReference type="InterPro" id="IPR015424">
    <property type="entry name" value="PyrdxlP-dep_Trfase"/>
</dbReference>
<sequence>MPFVPYGRQSIDDADIAAVLDVLRSDHLTQGPVVDAFERALGETVGAPHCVAVNSATAALHIACLALGVGPGDLVWTSPISFVASANCALYCGAEVDFVDIDPVTLNMSVDVLEEKLRKAEAAGRLPKVVIPVHLCGLPCDMSAIGALALRYGFKVIEDASHAIGARDGGDLVGACTHSDIAVFSFHPVKIITTGEGGCCVTQDPDLGKALLRLRSHGITRDENDMSGPSEGPWYYEQIDLGFNYRMTEMQAALGLSQLARLNDFVSHRHRLADRYDAELAALPIDLPQRSADSLSSLHLYIIQLRLDEIALSHRQVFESLRQRDIGVNLHYIPIYRQPYYRTLGFKPGHCPNAEAYYARAVSIPIFHGMTESQQEQVVVALKDVLQ</sequence>
<dbReference type="GO" id="GO:0008483">
    <property type="term" value="F:transaminase activity"/>
    <property type="evidence" value="ECO:0007669"/>
    <property type="project" value="UniProtKB-KW"/>
</dbReference>
<keyword evidence="5" id="KW-0808">Transferase</keyword>
<feature type="modified residue" description="N6-(pyridoxal phosphate)lysine" evidence="3">
    <location>
        <position position="190"/>
    </location>
</feature>
<dbReference type="Pfam" id="PF01041">
    <property type="entry name" value="DegT_DnrJ_EryC1"/>
    <property type="match status" value="1"/>
</dbReference>
<name>A0A3Q8XM73_9HYPH</name>
<keyword evidence="6" id="KW-1185">Reference proteome</keyword>
<dbReference type="AlphaFoldDB" id="A0A3Q8XM73"/>
<reference evidence="5 6" key="1">
    <citation type="submission" date="2018-09" db="EMBL/GenBank/DDBJ databases">
        <title>Marinorhizobium profundi gen. nov., sp. nov., isolated from a deep-sea sediment sample from the New Britain Trench and proposal of Marinorhizobiaceae fam. nov. in the order Rhizobiales of the class Alphaproteobacteria.</title>
        <authorList>
            <person name="Cao J."/>
        </authorList>
    </citation>
    <scope>NUCLEOTIDE SEQUENCE [LARGE SCALE GENOMIC DNA]</scope>
    <source>
        <strain evidence="5 6">WS11</strain>
    </source>
</reference>
<dbReference type="KEGG" id="abaw:D5400_05890"/>
<gene>
    <name evidence="5" type="primary">pseC</name>
    <name evidence="5" type="ORF">D5400_05890</name>
</gene>
<dbReference type="InterPro" id="IPR015421">
    <property type="entry name" value="PyrdxlP-dep_Trfase_major"/>
</dbReference>
<dbReference type="InterPro" id="IPR020026">
    <property type="entry name" value="PseC"/>
</dbReference>
<keyword evidence="3 4" id="KW-0663">Pyridoxal phosphate</keyword>
<dbReference type="PIRSF" id="PIRSF000390">
    <property type="entry name" value="PLP_StrS"/>
    <property type="match status" value="1"/>
</dbReference>
<dbReference type="NCBIfam" id="TIGR03588">
    <property type="entry name" value="PseC"/>
    <property type="match status" value="1"/>
</dbReference>
<dbReference type="InterPro" id="IPR015422">
    <property type="entry name" value="PyrdxlP-dep_Trfase_small"/>
</dbReference>
<dbReference type="CDD" id="cd00616">
    <property type="entry name" value="AHBA_syn"/>
    <property type="match status" value="1"/>
</dbReference>
<evidence type="ECO:0000313" key="6">
    <source>
        <dbReference type="Proteomes" id="UP000268192"/>
    </source>
</evidence>
<evidence type="ECO:0000256" key="3">
    <source>
        <dbReference type="PIRSR" id="PIRSR000390-2"/>
    </source>
</evidence>
<dbReference type="InterPro" id="IPR000653">
    <property type="entry name" value="DegT/StrS_aminotransferase"/>
</dbReference>
<dbReference type="PANTHER" id="PTHR30244:SF34">
    <property type="entry name" value="DTDP-4-AMINO-4,6-DIDEOXYGALACTOSE TRANSAMINASE"/>
    <property type="match status" value="1"/>
</dbReference>
<dbReference type="OrthoDB" id="9768668at2"/>
<evidence type="ECO:0000313" key="5">
    <source>
        <dbReference type="EMBL" id="AZN70868.1"/>
    </source>
</evidence>
<dbReference type="Gene3D" id="3.40.640.10">
    <property type="entry name" value="Type I PLP-dependent aspartate aminotransferase-like (Major domain)"/>
    <property type="match status" value="1"/>
</dbReference>
<comment type="similarity">
    <text evidence="1 4">Belongs to the DegT/DnrJ/EryC1 family.</text>
</comment>
<dbReference type="EMBL" id="CP032509">
    <property type="protein sequence ID" value="AZN70868.1"/>
    <property type="molecule type" value="Genomic_DNA"/>
</dbReference>
<proteinExistence type="inferred from homology"/>
<evidence type="ECO:0000256" key="1">
    <source>
        <dbReference type="ARBA" id="ARBA00037999"/>
    </source>
</evidence>
<evidence type="ECO:0000256" key="4">
    <source>
        <dbReference type="RuleBase" id="RU004508"/>
    </source>
</evidence>
<organism evidence="5 6">
    <name type="scientific">Georhizobium profundi</name>
    <dbReference type="NCBI Taxonomy" id="2341112"/>
    <lineage>
        <taxon>Bacteria</taxon>
        <taxon>Pseudomonadati</taxon>
        <taxon>Pseudomonadota</taxon>
        <taxon>Alphaproteobacteria</taxon>
        <taxon>Hyphomicrobiales</taxon>
        <taxon>Rhizobiaceae</taxon>
        <taxon>Georhizobium</taxon>
    </lineage>
</organism>
<dbReference type="EC" id="2.6.1.92" evidence="5"/>
<dbReference type="RefSeq" id="WP_126008560.1">
    <property type="nucleotide sequence ID" value="NZ_CP032509.1"/>
</dbReference>
<dbReference type="GO" id="GO:0000271">
    <property type="term" value="P:polysaccharide biosynthetic process"/>
    <property type="evidence" value="ECO:0007669"/>
    <property type="project" value="TreeGrafter"/>
</dbReference>
<accession>A0A3Q8XM73</accession>
<dbReference type="SUPFAM" id="SSF53383">
    <property type="entry name" value="PLP-dependent transferases"/>
    <property type="match status" value="1"/>
</dbReference>